<dbReference type="Pfam" id="PF13399">
    <property type="entry name" value="LytR_C"/>
    <property type="match status" value="1"/>
</dbReference>
<dbReference type="Gene3D" id="3.30.70.2390">
    <property type="match status" value="1"/>
</dbReference>
<proteinExistence type="inferred from homology"/>
<organism evidence="2 3">
    <name type="scientific">Thermobifida halotolerans</name>
    <dbReference type="NCBI Taxonomy" id="483545"/>
    <lineage>
        <taxon>Bacteria</taxon>
        <taxon>Bacillati</taxon>
        <taxon>Actinomycetota</taxon>
        <taxon>Actinomycetes</taxon>
        <taxon>Streptosporangiales</taxon>
        <taxon>Nocardiopsidaceae</taxon>
        <taxon>Thermobifida</taxon>
    </lineage>
</organism>
<dbReference type="PANTHER" id="PTHR33392:SF6">
    <property type="entry name" value="POLYISOPRENYL-TEICHOIC ACID--PEPTIDOGLYCAN TEICHOIC ACID TRANSFERASE TAGU"/>
    <property type="match status" value="1"/>
</dbReference>
<name>A0A399G3P0_9ACTN</name>
<dbReference type="AlphaFoldDB" id="A0A399G3P0"/>
<dbReference type="KEGG" id="thao:NI17_015495"/>
<dbReference type="Pfam" id="PF03816">
    <property type="entry name" value="LytR_cpsA_psr"/>
    <property type="match status" value="1"/>
</dbReference>
<keyword evidence="3" id="KW-1185">Reference proteome</keyword>
<evidence type="ECO:0000313" key="2">
    <source>
        <dbReference type="EMBL" id="UOE18241.1"/>
    </source>
</evidence>
<dbReference type="EMBL" id="CP063196">
    <property type="protein sequence ID" value="UOE18241.1"/>
    <property type="molecule type" value="Genomic_DNA"/>
</dbReference>
<dbReference type="InterPro" id="IPR004474">
    <property type="entry name" value="LytR_CpsA_psr"/>
</dbReference>
<dbReference type="Proteomes" id="UP000265719">
    <property type="component" value="Chromosome"/>
</dbReference>
<evidence type="ECO:0000256" key="1">
    <source>
        <dbReference type="ARBA" id="ARBA00006068"/>
    </source>
</evidence>
<accession>A0A399G3P0</accession>
<dbReference type="PANTHER" id="PTHR33392">
    <property type="entry name" value="POLYISOPRENYL-TEICHOIC ACID--PEPTIDOGLYCAN TEICHOIC ACID TRANSFERASE TAGU"/>
    <property type="match status" value="1"/>
</dbReference>
<dbReference type="Gene3D" id="3.40.630.190">
    <property type="entry name" value="LCP protein"/>
    <property type="match status" value="1"/>
</dbReference>
<comment type="similarity">
    <text evidence="1">Belongs to the LytR/CpsA/Psr (LCP) family.</text>
</comment>
<reference evidence="2" key="1">
    <citation type="submission" date="2020-10" db="EMBL/GenBank/DDBJ databases">
        <title>De novo genome project of the cellulose decomposer Thermobifida halotolerans type strain.</title>
        <authorList>
            <person name="Nagy I."/>
            <person name="Horvath B."/>
            <person name="Kukolya J."/>
            <person name="Nagy I."/>
            <person name="Orsini M."/>
        </authorList>
    </citation>
    <scope>NUCLEOTIDE SEQUENCE</scope>
    <source>
        <strain evidence="2">DSM 44931</strain>
    </source>
</reference>
<protein>
    <submittedName>
        <fullName evidence="2">LCP family protein</fullName>
    </submittedName>
</protein>
<dbReference type="RefSeq" id="WP_068693969.1">
    <property type="nucleotide sequence ID" value="NZ_CP063196.1"/>
</dbReference>
<sequence length="480" mass="51330">MPKRSSSRRSAGSRAVRRGLSLGGWVAVGTTALVIGSSLTAYGAYYDIYGNINQETVDTDAWDRPTKIEGALNIMVIGSDVRSGDNAEYGGEVEGERPDTLLIAHISPSYDGAILVNLPRDSMVDMPACEPNGDRPGMQAQRGMINSAMNYGGVQCQWKVVEQLTGIHIDHFVSVDFTGFKEMVDAIGGVEMCIPAPVDDPKAKLTLEAGQQTLNGEQALGYMRSRYGQGDGSDLSRIERQQVFLGAMLRKIMSGEIMSSPTSIYSFLGSVTDSITVDDQFTVDKMTDIAIQMREVDMENIRFVTVPNGAHPDDPNRVAWTQPDADQLFQAIANDTEIAEEESDKPKEEESQESAEEPVTVSPSEVSVEVINGTDISGLAGEVGSALQEKGFVLAGTGNPQGLVPERTTVYHGPGMEEHARAVAAELEQAVVEENPALGSTVQLVISADWDGLKGGSSSGASDIPENIDAKTAEESESAC</sequence>
<dbReference type="OrthoDB" id="5168236at2"/>
<dbReference type="InterPro" id="IPR027381">
    <property type="entry name" value="LytR/CpsA/Psr_C"/>
</dbReference>
<evidence type="ECO:0000313" key="3">
    <source>
        <dbReference type="Proteomes" id="UP000265719"/>
    </source>
</evidence>
<dbReference type="NCBIfam" id="TIGR00350">
    <property type="entry name" value="lytR_cpsA_psr"/>
    <property type="match status" value="1"/>
</dbReference>
<dbReference type="InterPro" id="IPR050922">
    <property type="entry name" value="LytR/CpsA/Psr_CW_biosynth"/>
</dbReference>
<gene>
    <name evidence="2" type="ORF">NI17_015495</name>
</gene>